<keyword evidence="3" id="KW-1185">Reference proteome</keyword>
<comment type="caution">
    <text evidence="2">The sequence shown here is derived from an EMBL/GenBank/DDBJ whole genome shotgun (WGS) entry which is preliminary data.</text>
</comment>
<reference evidence="2 3" key="1">
    <citation type="submission" date="2023-07" db="EMBL/GenBank/DDBJ databases">
        <title>Sequencing the genomes of 1000 actinobacteria strains.</title>
        <authorList>
            <person name="Klenk H.-P."/>
        </authorList>
    </citation>
    <scope>NUCLEOTIDE SEQUENCE [LARGE SCALE GENOMIC DNA]</scope>
    <source>
        <strain evidence="2 3">DSM 44709</strain>
    </source>
</reference>
<gene>
    <name evidence="2" type="ORF">J2S42_007229</name>
</gene>
<evidence type="ECO:0000313" key="2">
    <source>
        <dbReference type="EMBL" id="MDQ0370560.1"/>
    </source>
</evidence>
<accession>A0AAE4B0Q2</accession>
<dbReference type="InterPro" id="IPR023210">
    <property type="entry name" value="NADP_OxRdtase_dom"/>
</dbReference>
<dbReference type="EMBL" id="JAUSUZ010000001">
    <property type="protein sequence ID" value="MDQ0370560.1"/>
    <property type="molecule type" value="Genomic_DNA"/>
</dbReference>
<dbReference type="RefSeq" id="WP_307246617.1">
    <property type="nucleotide sequence ID" value="NZ_JAUSUZ010000001.1"/>
</dbReference>
<evidence type="ECO:0000313" key="3">
    <source>
        <dbReference type="Proteomes" id="UP001240236"/>
    </source>
</evidence>
<dbReference type="InterPro" id="IPR053135">
    <property type="entry name" value="AKR2_Oxidoreductase"/>
</dbReference>
<dbReference type="PANTHER" id="PTHR43312">
    <property type="entry name" value="D-THREO-ALDOSE 1-DEHYDROGENASE"/>
    <property type="match status" value="1"/>
</dbReference>
<dbReference type="PANTHER" id="PTHR43312:SF1">
    <property type="entry name" value="NADP-DEPENDENT OXIDOREDUCTASE DOMAIN-CONTAINING PROTEIN"/>
    <property type="match status" value="1"/>
</dbReference>
<sequence>MRTRDFGRLGQVSALTLGGGGIGAVWGETSRAEAIATVHAALDAGITLVDVAPSYGPDFEAERVAGAALKGREALLATKAQVHDDEFPDPVARMVESLEDSLRRLGRESVDMFLLHTQLRPAGTDGPKGTLDYDRYATEVAPAFDRLRTEGKIRSWGLTAVGHPQSIIDAIGNTAHRPDYAQVIVNALDMNGDMWIYGDLPSRNVEIVAAANAAGVGVIAIRAVAAGSLASSLDRTMAPDYPAAVDFARAEPFRKLAAELGESPAALAHRWALTAPGVATVVLGVKNRDELAECVAAEARGPLSDAEMAAIAALRA</sequence>
<dbReference type="Proteomes" id="UP001240236">
    <property type="component" value="Unassembled WGS sequence"/>
</dbReference>
<protein>
    <submittedName>
        <fullName evidence="2">Aryl-alcohol dehydrogenase-like predicted oxidoreductase</fullName>
    </submittedName>
</protein>
<dbReference type="Pfam" id="PF00248">
    <property type="entry name" value="Aldo_ket_red"/>
    <property type="match status" value="1"/>
</dbReference>
<proteinExistence type="predicted"/>
<dbReference type="Gene3D" id="3.20.20.100">
    <property type="entry name" value="NADP-dependent oxidoreductase domain"/>
    <property type="match status" value="1"/>
</dbReference>
<dbReference type="AlphaFoldDB" id="A0AAE4B0Q2"/>
<evidence type="ECO:0000259" key="1">
    <source>
        <dbReference type="Pfam" id="PF00248"/>
    </source>
</evidence>
<dbReference type="InterPro" id="IPR036812">
    <property type="entry name" value="NAD(P)_OxRdtase_dom_sf"/>
</dbReference>
<name>A0AAE4B0Q2_9ACTN</name>
<dbReference type="SUPFAM" id="SSF51430">
    <property type="entry name" value="NAD(P)-linked oxidoreductase"/>
    <property type="match status" value="1"/>
</dbReference>
<feature type="domain" description="NADP-dependent oxidoreductase" evidence="1">
    <location>
        <begin position="15"/>
        <end position="314"/>
    </location>
</feature>
<organism evidence="2 3">
    <name type="scientific">Catenuloplanes indicus</name>
    <dbReference type="NCBI Taxonomy" id="137267"/>
    <lineage>
        <taxon>Bacteria</taxon>
        <taxon>Bacillati</taxon>
        <taxon>Actinomycetota</taxon>
        <taxon>Actinomycetes</taxon>
        <taxon>Micromonosporales</taxon>
        <taxon>Micromonosporaceae</taxon>
        <taxon>Catenuloplanes</taxon>
    </lineage>
</organism>